<dbReference type="InterPro" id="IPR001647">
    <property type="entry name" value="HTH_TetR"/>
</dbReference>
<reference evidence="4 5" key="1">
    <citation type="submission" date="2020-01" db="EMBL/GenBank/DDBJ databases">
        <authorList>
            <person name="Kim M.K."/>
        </authorList>
    </citation>
    <scope>NUCLEOTIDE SEQUENCE [LARGE SCALE GENOMIC DNA]</scope>
    <source>
        <strain evidence="4 5">172606-1</strain>
    </source>
</reference>
<name>A0A6C0GUW7_9BACT</name>
<dbReference type="SUPFAM" id="SSF46689">
    <property type="entry name" value="Homeodomain-like"/>
    <property type="match status" value="1"/>
</dbReference>
<feature type="DNA-binding region" description="H-T-H motif" evidence="2">
    <location>
        <begin position="24"/>
        <end position="43"/>
    </location>
</feature>
<dbReference type="RefSeq" id="WP_162447074.1">
    <property type="nucleotide sequence ID" value="NZ_CP048222.1"/>
</dbReference>
<evidence type="ECO:0000313" key="5">
    <source>
        <dbReference type="Proteomes" id="UP000480178"/>
    </source>
</evidence>
<protein>
    <submittedName>
        <fullName evidence="4">TetR/AcrR family transcriptional regulator</fullName>
    </submittedName>
</protein>
<dbReference type="AlphaFoldDB" id="A0A6C0GUW7"/>
<dbReference type="InterPro" id="IPR009057">
    <property type="entry name" value="Homeodomain-like_sf"/>
</dbReference>
<organism evidence="4 5">
    <name type="scientific">Rhodocytophaga rosea</name>
    <dbReference type="NCBI Taxonomy" id="2704465"/>
    <lineage>
        <taxon>Bacteria</taxon>
        <taxon>Pseudomonadati</taxon>
        <taxon>Bacteroidota</taxon>
        <taxon>Cytophagia</taxon>
        <taxon>Cytophagales</taxon>
        <taxon>Rhodocytophagaceae</taxon>
        <taxon>Rhodocytophaga</taxon>
    </lineage>
</organism>
<evidence type="ECO:0000256" key="1">
    <source>
        <dbReference type="ARBA" id="ARBA00023125"/>
    </source>
</evidence>
<dbReference type="InterPro" id="IPR025722">
    <property type="entry name" value="TetR"/>
</dbReference>
<dbReference type="Pfam" id="PF13972">
    <property type="entry name" value="TetR"/>
    <property type="match status" value="1"/>
</dbReference>
<evidence type="ECO:0000259" key="3">
    <source>
        <dbReference type="PROSITE" id="PS50977"/>
    </source>
</evidence>
<evidence type="ECO:0000256" key="2">
    <source>
        <dbReference type="PROSITE-ProRule" id="PRU00335"/>
    </source>
</evidence>
<dbReference type="PROSITE" id="PS50977">
    <property type="entry name" value="HTH_TETR_2"/>
    <property type="match status" value="1"/>
</dbReference>
<gene>
    <name evidence="4" type="ORF">GXP67_33005</name>
</gene>
<keyword evidence="5" id="KW-1185">Reference proteome</keyword>
<dbReference type="EMBL" id="CP048222">
    <property type="protein sequence ID" value="QHT71132.1"/>
    <property type="molecule type" value="Genomic_DNA"/>
</dbReference>
<dbReference type="GO" id="GO:0003677">
    <property type="term" value="F:DNA binding"/>
    <property type="evidence" value="ECO:0007669"/>
    <property type="project" value="UniProtKB-UniRule"/>
</dbReference>
<accession>A0A6C0GUW7</accession>
<feature type="domain" description="HTH tetR-type" evidence="3">
    <location>
        <begin position="1"/>
        <end position="61"/>
    </location>
</feature>
<sequence length="212" mass="24701">MKTADKILLKALEMFNERGVEYVGLRELAGLLDMRVSNITYYFPTKDDLVYQLSVELNQLNSKVLVADEHITITTFIEMLRTVFYNHLKFRCLLLSFVHLMEQNKKISTRYNQTQKDRNATLRANIRFIISSGFLKIEDDKEVDYLVSAIALVVRFWISEAQISFRHLSPDEQINHYLSLIARMLLPYTTAQYKAELQACLNQLDEVANPNI</sequence>
<dbReference type="Proteomes" id="UP000480178">
    <property type="component" value="Chromosome"/>
</dbReference>
<evidence type="ECO:0000313" key="4">
    <source>
        <dbReference type="EMBL" id="QHT71132.1"/>
    </source>
</evidence>
<proteinExistence type="predicted"/>
<dbReference type="Gene3D" id="1.10.357.10">
    <property type="entry name" value="Tetracycline Repressor, domain 2"/>
    <property type="match status" value="1"/>
</dbReference>
<dbReference type="Pfam" id="PF00440">
    <property type="entry name" value="TetR_N"/>
    <property type="match status" value="1"/>
</dbReference>
<dbReference type="KEGG" id="rhoz:GXP67_33005"/>
<keyword evidence="1 2" id="KW-0238">DNA-binding</keyword>